<evidence type="ECO:0000313" key="4">
    <source>
        <dbReference type="Proteomes" id="UP001295423"/>
    </source>
</evidence>
<keyword evidence="4" id="KW-1185">Reference proteome</keyword>
<organism evidence="3 4">
    <name type="scientific">Cylindrotheca closterium</name>
    <dbReference type="NCBI Taxonomy" id="2856"/>
    <lineage>
        <taxon>Eukaryota</taxon>
        <taxon>Sar</taxon>
        <taxon>Stramenopiles</taxon>
        <taxon>Ochrophyta</taxon>
        <taxon>Bacillariophyta</taxon>
        <taxon>Bacillariophyceae</taxon>
        <taxon>Bacillariophycidae</taxon>
        <taxon>Bacillariales</taxon>
        <taxon>Bacillariaceae</taxon>
        <taxon>Cylindrotheca</taxon>
    </lineage>
</organism>
<feature type="transmembrane region" description="Helical" evidence="2">
    <location>
        <begin position="326"/>
        <end position="346"/>
    </location>
</feature>
<evidence type="ECO:0000256" key="2">
    <source>
        <dbReference type="SAM" id="Phobius"/>
    </source>
</evidence>
<feature type="transmembrane region" description="Helical" evidence="2">
    <location>
        <begin position="290"/>
        <end position="314"/>
    </location>
</feature>
<evidence type="ECO:0000256" key="1">
    <source>
        <dbReference type="SAM" id="MobiDB-lite"/>
    </source>
</evidence>
<proteinExistence type="predicted"/>
<feature type="transmembrane region" description="Helical" evidence="2">
    <location>
        <begin position="377"/>
        <end position="394"/>
    </location>
</feature>
<dbReference type="Proteomes" id="UP001295423">
    <property type="component" value="Unassembled WGS sequence"/>
</dbReference>
<feature type="region of interest" description="Disordered" evidence="1">
    <location>
        <begin position="62"/>
        <end position="86"/>
    </location>
</feature>
<dbReference type="EMBL" id="CAKOGP040001781">
    <property type="protein sequence ID" value="CAJ1951180.1"/>
    <property type="molecule type" value="Genomic_DNA"/>
</dbReference>
<protein>
    <submittedName>
        <fullName evidence="3">Uncharacterized protein</fullName>
    </submittedName>
</protein>
<keyword evidence="2" id="KW-0812">Transmembrane</keyword>
<accession>A0AAD2FRW6</accession>
<evidence type="ECO:0000313" key="3">
    <source>
        <dbReference type="EMBL" id="CAJ1951180.1"/>
    </source>
</evidence>
<comment type="caution">
    <text evidence="3">The sequence shown here is derived from an EMBL/GenBank/DDBJ whole genome shotgun (WGS) entry which is preliminary data.</text>
</comment>
<feature type="transmembrane region" description="Helical" evidence="2">
    <location>
        <begin position="245"/>
        <end position="269"/>
    </location>
</feature>
<name>A0AAD2FRW6_9STRA</name>
<sequence length="434" mass="47072">MMVYGLAQNRLGLVGNHHASSTIRFFPTTISKSLQDSSITFRTSCSRHPLPSLACNRRLSPLRSLKGSNDDNSGSSESDYDDYDNGSVLVAENNNEEVPQETSQPHPTNGEEVSYLMDDTTANVEIEESVSGDDDDDEEVQLLGENIGEDDMEQALAAGVVATLGNGNLVSEDVYLDDETGEIHEFSSSDDEEEPASEADHGGVVSGLFGNLRIPASLLAGASLGQAFALPFADMDGVLLGMMKRVYVLCMLGSFSSMLLTVLVSTTVMTDITLSNPRMAKSPSDYINRYYALDFMLTKINFFLGSAGFAIGSMLRGWAFLKVSQMGNGVLGIMGSFTIMTASIVLEYSRRQTGKSWVGQLKDTLQLMRNKTKANRLFGVGFVIWAASLVYLISRIPPVADCLIDAADSVPWWRRLAILSGGGFVGIRKKLRNG</sequence>
<dbReference type="AlphaFoldDB" id="A0AAD2FRW6"/>
<reference evidence="3" key="1">
    <citation type="submission" date="2023-08" db="EMBL/GenBank/DDBJ databases">
        <authorList>
            <person name="Audoor S."/>
            <person name="Bilcke G."/>
        </authorList>
    </citation>
    <scope>NUCLEOTIDE SEQUENCE</scope>
</reference>
<keyword evidence="2" id="KW-1133">Transmembrane helix</keyword>
<keyword evidence="2" id="KW-0472">Membrane</keyword>
<gene>
    <name evidence="3" type="ORF">CYCCA115_LOCUS12945</name>
</gene>